<dbReference type="Gene3D" id="2.60.120.200">
    <property type="match status" value="1"/>
</dbReference>
<protein>
    <submittedName>
        <fullName evidence="1">Uncharacterized protein</fullName>
    </submittedName>
</protein>
<dbReference type="Proteomes" id="UP000041254">
    <property type="component" value="Unassembled WGS sequence"/>
</dbReference>
<proteinExistence type="predicted"/>
<dbReference type="SUPFAM" id="SSF49899">
    <property type="entry name" value="Concanavalin A-like lectins/glucanases"/>
    <property type="match status" value="1"/>
</dbReference>
<dbReference type="AlphaFoldDB" id="A0A0G4FPS5"/>
<reference evidence="1 2" key="1">
    <citation type="submission" date="2014-11" db="EMBL/GenBank/DDBJ databases">
        <authorList>
            <person name="Zhu J."/>
            <person name="Qi W."/>
            <person name="Song R."/>
        </authorList>
    </citation>
    <scope>NUCLEOTIDE SEQUENCE [LARGE SCALE GENOMIC DNA]</scope>
</reference>
<dbReference type="InterPro" id="IPR013320">
    <property type="entry name" value="ConA-like_dom_sf"/>
</dbReference>
<organism evidence="1 2">
    <name type="scientific">Vitrella brassicaformis (strain CCMP3155)</name>
    <dbReference type="NCBI Taxonomy" id="1169540"/>
    <lineage>
        <taxon>Eukaryota</taxon>
        <taxon>Sar</taxon>
        <taxon>Alveolata</taxon>
        <taxon>Colpodellida</taxon>
        <taxon>Vitrellaceae</taxon>
        <taxon>Vitrella</taxon>
    </lineage>
</organism>
<name>A0A0G4FPS5_VITBC</name>
<gene>
    <name evidence="1" type="ORF">Vbra_757</name>
</gene>
<dbReference type="EMBL" id="CDMY01000477">
    <property type="protein sequence ID" value="CEM16462.1"/>
    <property type="molecule type" value="Genomic_DNA"/>
</dbReference>
<dbReference type="InParanoid" id="A0A0G4FPS5"/>
<sequence length="886" mass="96977">MYESEERDDVDCGALCKIDIETGASEPRMRCGGDKGLTNVYVMVNCNATDDEPVPKPPTVYRRYPETFCGNATDNEAHVGSADKTWMEGTIAQCKDACASTAECGGFRYIQAGASSSGGPGVEGAGGCYFLFGPQMGGPWTKDADAMCFTKADDGLVAQWEFSPAAGLNDPTVVDDLLTTTGKYPAKLHGQARLQADRLSIDLNGAADWVSIPMSSLLESDLWKLSPEGFSIELWLQLSESETAAVLLDFGALANAGRLTVICATENGTLRVSYRGESTGYAYKSVDVAAPGANRLVQLVLTGNHSTLSVYYDGDLNASAGIGVQLRELLSPKSMFVVGKSMDESDGAHLFKGQLAVFGVYNRPLEDYEVGMKFRDGYDRLINAPAFQAKPAGPPDGYERITIETGRVTFDHEWMNVPLMTKFEEPVVIVGPASFNGKHEGVIELNHVKGTPRPYSEPACISAAHLYCLDHHNVQGAALQKMLPLKPHPVIQIACFQPSKYINVALSELIQGCQSMRHIMTFKCREAIAAKVDCPHFVLQGPDEEGDRDVGVACFEAKNKGTIAAKRVKRAWGKQRCTSITDAGLRKPGCVKKVWRRCFKHKRRSGKKWLSGAGVMEGFVKGTSVSYACLMSSWQGRVPIQSPEDNTKETGSQEDSFAIRFDEPRCLDVWHTKESASYMVVESGSFWLGGDMLAHVGRALIPADGRFHRVQFPMAFPGGKVPVVWTQVQTYQDATFVHTRIKEVNSDGFRVGIEMRGRLSLAPKMDTVGKQMVGWLAVLPGEERLPNGDAVFVANTTLRGWRETNNHWTSVSLPEQLMGDSPPSLLAAIQSYNGADAATLRYKDLTERGVMIRPQEDRCTNDQKHMVSEELGYALVVKSGYPRRTD</sequence>
<dbReference type="Pfam" id="PF13385">
    <property type="entry name" value="Laminin_G_3"/>
    <property type="match status" value="1"/>
</dbReference>
<keyword evidence="2" id="KW-1185">Reference proteome</keyword>
<evidence type="ECO:0000313" key="1">
    <source>
        <dbReference type="EMBL" id="CEM16462.1"/>
    </source>
</evidence>
<dbReference type="VEuPathDB" id="CryptoDB:Vbra_757"/>
<evidence type="ECO:0000313" key="2">
    <source>
        <dbReference type="Proteomes" id="UP000041254"/>
    </source>
</evidence>
<accession>A0A0G4FPS5</accession>